<evidence type="ECO:0000313" key="3">
    <source>
        <dbReference type="Proteomes" id="UP001363622"/>
    </source>
</evidence>
<dbReference type="EMBL" id="JBBPHU010000001">
    <property type="protein sequence ID" value="KAK7523971.1"/>
    <property type="molecule type" value="Genomic_DNA"/>
</dbReference>
<name>A0ABR1KYN7_9PEZI</name>
<protein>
    <submittedName>
        <fullName evidence="2">Uncharacterized protein</fullName>
    </submittedName>
</protein>
<comment type="caution">
    <text evidence="2">The sequence shown here is derived from an EMBL/GenBank/DDBJ whole genome shotgun (WGS) entry which is preliminary data.</text>
</comment>
<gene>
    <name evidence="2" type="ORF">IWZ03DRAFT_15083</name>
</gene>
<keyword evidence="3" id="KW-1185">Reference proteome</keyword>
<evidence type="ECO:0000313" key="2">
    <source>
        <dbReference type="EMBL" id="KAK7523971.1"/>
    </source>
</evidence>
<dbReference type="SUPFAM" id="SSF48264">
    <property type="entry name" value="Cytochrome P450"/>
    <property type="match status" value="1"/>
</dbReference>
<feature type="transmembrane region" description="Helical" evidence="1">
    <location>
        <begin position="12"/>
        <end position="32"/>
    </location>
</feature>
<organism evidence="2 3">
    <name type="scientific">Phyllosticta citriasiana</name>
    <dbReference type="NCBI Taxonomy" id="595635"/>
    <lineage>
        <taxon>Eukaryota</taxon>
        <taxon>Fungi</taxon>
        <taxon>Dikarya</taxon>
        <taxon>Ascomycota</taxon>
        <taxon>Pezizomycotina</taxon>
        <taxon>Dothideomycetes</taxon>
        <taxon>Dothideomycetes incertae sedis</taxon>
        <taxon>Botryosphaeriales</taxon>
        <taxon>Phyllostictaceae</taxon>
        <taxon>Phyllosticta</taxon>
    </lineage>
</organism>
<reference evidence="2 3" key="1">
    <citation type="submission" date="2024-04" db="EMBL/GenBank/DDBJ databases">
        <title>Phyllosticta paracitricarpa is synonymous to the EU quarantine fungus P. citricarpa based on phylogenomic analyses.</title>
        <authorList>
            <consortium name="Lawrence Berkeley National Laboratory"/>
            <person name="Van Ingen-Buijs V.A."/>
            <person name="Van Westerhoven A.C."/>
            <person name="Haridas S."/>
            <person name="Skiadas P."/>
            <person name="Martin F."/>
            <person name="Groenewald J.Z."/>
            <person name="Crous P.W."/>
            <person name="Seidl M.F."/>
        </authorList>
    </citation>
    <scope>NUCLEOTIDE SEQUENCE [LARGE SCALE GENOMIC DNA]</scope>
    <source>
        <strain evidence="2 3">CBS 123371</strain>
    </source>
</reference>
<dbReference type="Gene3D" id="1.10.630.10">
    <property type="entry name" value="Cytochrome P450"/>
    <property type="match status" value="1"/>
</dbReference>
<keyword evidence="1" id="KW-1133">Transmembrane helix</keyword>
<keyword evidence="1" id="KW-0472">Membrane</keyword>
<keyword evidence="1" id="KW-0812">Transmembrane</keyword>
<proteinExistence type="predicted"/>
<dbReference type="InterPro" id="IPR036396">
    <property type="entry name" value="Cyt_P450_sf"/>
</dbReference>
<sequence length="121" mass="13536">MAPGFNLPAVFQALKANLFPILLAAVVLHLLYNEFKPGIRTAPGPPLAAWTGLWFFFKVRGGQAHRLSIDLHRKYGPLGRINPNKVSVADPREMRNFYGLNKGFTKVYFPESLGVSLTHLF</sequence>
<accession>A0ABR1KYN7</accession>
<dbReference type="Proteomes" id="UP001363622">
    <property type="component" value="Unassembled WGS sequence"/>
</dbReference>
<evidence type="ECO:0000256" key="1">
    <source>
        <dbReference type="SAM" id="Phobius"/>
    </source>
</evidence>